<dbReference type="RefSeq" id="WP_048166795.1">
    <property type="nucleotide sequence ID" value="NZ_CP009501.1"/>
</dbReference>
<dbReference type="InterPro" id="IPR029032">
    <property type="entry name" value="AhpD-like"/>
</dbReference>
<dbReference type="InterPro" id="IPR003779">
    <property type="entry name" value="CMD-like"/>
</dbReference>
<dbReference type="Pfam" id="PF02627">
    <property type="entry name" value="CMD"/>
    <property type="match status" value="1"/>
</dbReference>
<dbReference type="SUPFAM" id="SSF69118">
    <property type="entry name" value="AhpD-like"/>
    <property type="match status" value="1"/>
</dbReference>
<dbReference type="HOGENOM" id="CLU_137228_4_0_2"/>
<evidence type="ECO:0000259" key="1">
    <source>
        <dbReference type="Pfam" id="PF02627"/>
    </source>
</evidence>
<sequence length="114" mass="12673">MSFFNETLPETAEAFGQMRNSIFKDAFLDLKTKELIAVASSVLMRCQFCVDTHSQRAIAAGAAKEEIAEAISVAMFVAAGPQIGWTNIYKENIYDKIFEKDIKEEDDCNCCCGD</sequence>
<dbReference type="AlphaFoldDB" id="A0A0E3KYJ1"/>
<dbReference type="InterPro" id="IPR004675">
    <property type="entry name" value="AhpD_core"/>
</dbReference>
<dbReference type="Gene3D" id="1.20.1290.10">
    <property type="entry name" value="AhpD-like"/>
    <property type="match status" value="1"/>
</dbReference>
<feature type="domain" description="Carboxymuconolactone decarboxylase-like" evidence="1">
    <location>
        <begin position="9"/>
        <end position="83"/>
    </location>
</feature>
<dbReference type="STRING" id="523844.MSTHT_0902"/>
<gene>
    <name evidence="2" type="ORF">MSTHT_0902</name>
</gene>
<proteinExistence type="predicted"/>
<evidence type="ECO:0000313" key="2">
    <source>
        <dbReference type="EMBL" id="AKB12660.1"/>
    </source>
</evidence>
<dbReference type="GO" id="GO:0051920">
    <property type="term" value="F:peroxiredoxin activity"/>
    <property type="evidence" value="ECO:0007669"/>
    <property type="project" value="InterPro"/>
</dbReference>
<organism evidence="2 3">
    <name type="scientific">Methanosarcina thermophila (strain ATCC 43570 / DSM 1825 / OCM 12 / VKM B-1830 / TM-1)</name>
    <dbReference type="NCBI Taxonomy" id="523844"/>
    <lineage>
        <taxon>Archaea</taxon>
        <taxon>Methanobacteriati</taxon>
        <taxon>Methanobacteriota</taxon>
        <taxon>Stenosarchaea group</taxon>
        <taxon>Methanomicrobia</taxon>
        <taxon>Methanosarcinales</taxon>
        <taxon>Methanosarcinaceae</taxon>
        <taxon>Methanosarcina</taxon>
    </lineage>
</organism>
<dbReference type="KEGG" id="mthr:MSTHT_0902"/>
<reference evidence="2 3" key="1">
    <citation type="submission" date="2014-07" db="EMBL/GenBank/DDBJ databases">
        <title>Methanogenic archaea and the global carbon cycle.</title>
        <authorList>
            <person name="Henriksen J.R."/>
            <person name="Luke J."/>
            <person name="Reinhart S."/>
            <person name="Benedict M.N."/>
            <person name="Youngblut N.D."/>
            <person name="Metcalf M.E."/>
            <person name="Whitaker R.J."/>
            <person name="Metcalf W.W."/>
        </authorList>
    </citation>
    <scope>NUCLEOTIDE SEQUENCE [LARGE SCALE GENOMIC DNA]</scope>
    <source>
        <strain evidence="3">ATCC 43570 / DSM 1825 / OCM 12 / VKM B-1830 / TM-1</strain>
    </source>
</reference>
<dbReference type="PANTHER" id="PTHR33930:SF8">
    <property type="entry name" value="4-CARBOXYMUCONOLACTONE DECARBOXYLASE"/>
    <property type="match status" value="1"/>
</dbReference>
<dbReference type="EMBL" id="CP009501">
    <property type="protein sequence ID" value="AKB12660.1"/>
    <property type="molecule type" value="Genomic_DNA"/>
</dbReference>
<protein>
    <submittedName>
        <fullName evidence="2">Carboxymuconolactone decarboxylase</fullName>
    </submittedName>
</protein>
<name>A0A0E3KYJ1_METTT</name>
<evidence type="ECO:0000313" key="3">
    <source>
        <dbReference type="Proteomes" id="UP000066529"/>
    </source>
</evidence>
<dbReference type="GeneID" id="24847823"/>
<accession>A0A0E3KYJ1</accession>
<dbReference type="OrthoDB" id="111898at2157"/>
<dbReference type="PATRIC" id="fig|523844.20.peg.1167"/>
<dbReference type="Proteomes" id="UP000066529">
    <property type="component" value="Chromosome"/>
</dbReference>
<dbReference type="NCBIfam" id="TIGR00778">
    <property type="entry name" value="ahpD_dom"/>
    <property type="match status" value="1"/>
</dbReference>
<dbReference type="PANTHER" id="PTHR33930">
    <property type="entry name" value="ALKYL HYDROPEROXIDE REDUCTASE AHPD"/>
    <property type="match status" value="1"/>
</dbReference>